<dbReference type="UniPathway" id="UPA00378"/>
<evidence type="ECO:0000256" key="1">
    <source>
        <dbReference type="ARBA" id="ARBA00001936"/>
    </source>
</evidence>
<dbReference type="InterPro" id="IPR045885">
    <property type="entry name" value="GalNAc-T"/>
</dbReference>
<dbReference type="EMBL" id="AACZ04059088">
    <property type="status" value="NOT_ANNOTATED_CDS"/>
    <property type="molecule type" value="Genomic_DNA"/>
</dbReference>
<dbReference type="GO" id="GO:0030246">
    <property type="term" value="F:carbohydrate binding"/>
    <property type="evidence" value="ECO:0007669"/>
    <property type="project" value="UniProtKB-KW"/>
</dbReference>
<accession>A0A2I3T7A1</accession>
<evidence type="ECO:0000256" key="9">
    <source>
        <dbReference type="ARBA" id="ARBA00022723"/>
    </source>
</evidence>
<gene>
    <name evidence="23 25" type="primary">GALNT10</name>
</gene>
<evidence type="ECO:0000256" key="12">
    <source>
        <dbReference type="ARBA" id="ARBA00022989"/>
    </source>
</evidence>
<dbReference type="Pfam" id="PF00535">
    <property type="entry name" value="Glycos_transf_2"/>
    <property type="match status" value="1"/>
</dbReference>
<evidence type="ECO:0000256" key="15">
    <source>
        <dbReference type="ARBA" id="ARBA00023157"/>
    </source>
</evidence>
<comment type="catalytic activity">
    <reaction evidence="19">
        <text>L-seryl-[protein] + UDP-N-acetyl-alpha-D-galactosamine = a 3-O-[N-acetyl-alpha-D-galactosaminyl]-L-seryl-[protein] + UDP + H(+)</text>
        <dbReference type="Rhea" id="RHEA:23956"/>
        <dbReference type="Rhea" id="RHEA-COMP:9863"/>
        <dbReference type="Rhea" id="RHEA-COMP:12788"/>
        <dbReference type="ChEBI" id="CHEBI:15378"/>
        <dbReference type="ChEBI" id="CHEBI:29999"/>
        <dbReference type="ChEBI" id="CHEBI:53604"/>
        <dbReference type="ChEBI" id="CHEBI:58223"/>
        <dbReference type="ChEBI" id="CHEBI:67138"/>
        <dbReference type="EC" id="2.4.1.41"/>
    </reaction>
</comment>
<keyword evidence="12" id="KW-1133">Transmembrane helix</keyword>
<dbReference type="GO" id="GO:0006493">
    <property type="term" value="P:protein O-linked glycosylation"/>
    <property type="evidence" value="ECO:0007669"/>
    <property type="project" value="UniProtKB-ARBA"/>
</dbReference>
<keyword evidence="15 20" id="KW-1015">Disulfide bond</keyword>
<evidence type="ECO:0000256" key="11">
    <source>
        <dbReference type="ARBA" id="ARBA00022968"/>
    </source>
</evidence>
<dbReference type="InterPro" id="IPR001173">
    <property type="entry name" value="Glyco_trans_2-like"/>
</dbReference>
<comment type="catalytic activity">
    <reaction evidence="18">
        <text>L-threonyl-[protein] + UDP-N-acetyl-alpha-D-galactosamine = a 3-O-[N-acetyl-alpha-D-galactosaminyl]-L-threonyl-[protein] + UDP + H(+)</text>
        <dbReference type="Rhea" id="RHEA:52424"/>
        <dbReference type="Rhea" id="RHEA-COMP:11060"/>
        <dbReference type="Rhea" id="RHEA-COMP:11689"/>
        <dbReference type="ChEBI" id="CHEBI:15378"/>
        <dbReference type="ChEBI" id="CHEBI:30013"/>
        <dbReference type="ChEBI" id="CHEBI:58223"/>
        <dbReference type="ChEBI" id="CHEBI:67138"/>
        <dbReference type="ChEBI" id="CHEBI:87075"/>
        <dbReference type="EC" id="2.4.1.41"/>
    </reaction>
</comment>
<evidence type="ECO:0000256" key="13">
    <source>
        <dbReference type="ARBA" id="ARBA00023034"/>
    </source>
</evidence>
<name>A0A2I3T7A1_PANTR</name>
<dbReference type="FunFam" id="3.90.550.10:FF:000107">
    <property type="entry name" value="Polypeptide N-acetylgalactosaminyltransferase-like 6"/>
    <property type="match status" value="1"/>
</dbReference>
<dbReference type="SMART" id="SM00458">
    <property type="entry name" value="RICIN"/>
    <property type="match status" value="1"/>
</dbReference>
<protein>
    <recommendedName>
        <fullName evidence="5 20">Polypeptide N-acetylgalactosaminyltransferase</fullName>
        <ecNumber evidence="20">2.4.1.-</ecNumber>
    </recommendedName>
    <alternativeName>
        <fullName evidence="20">Protein-UDP acetylgalactosaminyltransferase</fullName>
    </alternativeName>
</protein>
<evidence type="ECO:0000256" key="10">
    <source>
        <dbReference type="ARBA" id="ARBA00022734"/>
    </source>
</evidence>
<dbReference type="InterPro" id="IPR029044">
    <property type="entry name" value="Nucleotide-diphossugar_trans"/>
</dbReference>
<dbReference type="Pfam" id="PF00652">
    <property type="entry name" value="Ricin_B_lectin"/>
    <property type="match status" value="1"/>
</dbReference>
<reference evidence="23" key="2">
    <citation type="submission" date="2025-08" db="UniProtKB">
        <authorList>
            <consortium name="Ensembl"/>
        </authorList>
    </citation>
    <scope>IDENTIFICATION</scope>
</reference>
<dbReference type="FunFam" id="2.80.10.50:FF:000011">
    <property type="entry name" value="Polypeptide N-acetylgalactosaminyltransferase"/>
    <property type="match status" value="1"/>
</dbReference>
<reference evidence="23" key="3">
    <citation type="submission" date="2025-09" db="UniProtKB">
        <authorList>
            <consortium name="Ensembl"/>
        </authorList>
    </citation>
    <scope>IDENTIFICATION</scope>
</reference>
<keyword evidence="17 20" id="KW-0464">Manganese</keyword>
<evidence type="ECO:0000313" key="25">
    <source>
        <dbReference type="VGNC" id="VGNC:50756"/>
    </source>
</evidence>
<keyword evidence="8" id="KW-0812">Transmembrane</keyword>
<comment type="subcellular location">
    <subcellularLocation>
        <location evidence="2 20">Golgi apparatus membrane</location>
        <topology evidence="2 20">Single-pass type II membrane protein</topology>
    </subcellularLocation>
</comment>
<dbReference type="InterPro" id="IPR000772">
    <property type="entry name" value="Ricin_B_lectin"/>
</dbReference>
<accession>A0A2J8NK05</accession>
<evidence type="ECO:0000256" key="6">
    <source>
        <dbReference type="ARBA" id="ARBA00022676"/>
    </source>
</evidence>
<keyword evidence="16" id="KW-0325">Glycoprotein</keyword>
<keyword evidence="6 20" id="KW-0328">Glycosyltransferase</keyword>
<evidence type="ECO:0000256" key="5">
    <source>
        <dbReference type="ARBA" id="ARBA00012644"/>
    </source>
</evidence>
<evidence type="ECO:0000256" key="16">
    <source>
        <dbReference type="ARBA" id="ARBA00023180"/>
    </source>
</evidence>
<evidence type="ECO:0000313" key="24">
    <source>
        <dbReference type="Proteomes" id="UP000002277"/>
    </source>
</evidence>
<dbReference type="Pfam" id="PF02709">
    <property type="entry name" value="Glyco_transf_7C"/>
    <property type="match status" value="1"/>
</dbReference>
<dbReference type="SUPFAM" id="SSF50370">
    <property type="entry name" value="Ricin B-like lectins"/>
    <property type="match status" value="1"/>
</dbReference>
<keyword evidence="7 20" id="KW-0808">Transferase</keyword>
<dbReference type="InterPro" id="IPR027791">
    <property type="entry name" value="Galactosyl_T_C"/>
</dbReference>
<dbReference type="FunFam" id="3.90.550.10:FF:000195">
    <property type="entry name" value="Polypeptide N-acetylgalactosaminyltransferase like 6"/>
    <property type="match status" value="1"/>
</dbReference>
<dbReference type="VGNC" id="VGNC:50756">
    <property type="gene designation" value="GALNT10"/>
</dbReference>
<dbReference type="Gene3D" id="3.90.550.10">
    <property type="entry name" value="Spore Coat Polysaccharide Biosynthesis Protein SpsA, Chain A"/>
    <property type="match status" value="2"/>
</dbReference>
<dbReference type="Gene3D" id="2.80.10.50">
    <property type="match status" value="1"/>
</dbReference>
<sequence length="541" mass="61887">MRRKEKRLLQAVALVLAALVLLPNVGLWALYRERQPDGTPGGSGAAVAPAAGQGSHSRQKKTFFLGDGQKLKDWHDKEAIQRDAQRVGNGEQGRPYPMTDAERVDQAYRENGFNIYVSDKISLNRSLPDIRHPNCNSKRYLETLPNTSIIIPFHNEGWSSLLRTVHSVLNRSPPELVAEIVLVDDFSDRDRIARNRKTIVCPMIDVIDHDDFRYETQAGDAMRGAFDWEMYYKRIPIPPELQKADPSDPFESPVMAGGLFAVDRKWFWELGGYDPGLEIWGGEQYEISFKVWMCGGRMEDIPCSRVGHIYRKYVPYKVPAGVSLARNLKRVAEVWMDEYAEYIYQRRPEYRHLSAGDVAVQKKLRSSLNCKSFKWFMTKIAWDLPKFYPPVEPPAAAWGEIRNVGTGLCADTKHGALGSPLRLEGCVRGRGEAAWNNVQVFTFTWREDIRPGDPQHTKKFCFDAISHTSPVTLYDCHSMKGNQLWKYRKDKTLYHPVSGSCMDCSESDHRIFMNTCNPSSLTQQWLFEHTNSTVLEKFNRN</sequence>
<dbReference type="PANTHER" id="PTHR11675:SF41">
    <property type="entry name" value="POLYPEPTIDE N-ACETYLGALACTOSAMINYLTRANSFERASE 10"/>
    <property type="match status" value="1"/>
</dbReference>
<comment type="pathway">
    <text evidence="3 20">Protein modification; protein glycosylation.</text>
</comment>
<dbReference type="Proteomes" id="UP000002277">
    <property type="component" value="Chromosome 5"/>
</dbReference>
<feature type="domain" description="Ricin B lectin" evidence="22">
    <location>
        <begin position="398"/>
        <end position="528"/>
    </location>
</feature>
<evidence type="ECO:0000259" key="22">
    <source>
        <dbReference type="SMART" id="SM00458"/>
    </source>
</evidence>
<evidence type="ECO:0000256" key="4">
    <source>
        <dbReference type="ARBA" id="ARBA00005680"/>
    </source>
</evidence>
<evidence type="ECO:0000256" key="20">
    <source>
        <dbReference type="RuleBase" id="RU361242"/>
    </source>
</evidence>
<dbReference type="InterPro" id="IPR035992">
    <property type="entry name" value="Ricin_B-like_lectins"/>
</dbReference>
<evidence type="ECO:0000256" key="2">
    <source>
        <dbReference type="ARBA" id="ARBA00004323"/>
    </source>
</evidence>
<organism evidence="23 24">
    <name type="scientific">Pan troglodytes</name>
    <name type="common">Chimpanzee</name>
    <dbReference type="NCBI Taxonomy" id="9598"/>
    <lineage>
        <taxon>Eukaryota</taxon>
        <taxon>Metazoa</taxon>
        <taxon>Chordata</taxon>
        <taxon>Craniata</taxon>
        <taxon>Vertebrata</taxon>
        <taxon>Euteleostomi</taxon>
        <taxon>Mammalia</taxon>
        <taxon>Eutheria</taxon>
        <taxon>Euarchontoglires</taxon>
        <taxon>Primates</taxon>
        <taxon>Haplorrhini</taxon>
        <taxon>Catarrhini</taxon>
        <taxon>Hominidae</taxon>
        <taxon>Pan</taxon>
    </lineage>
</organism>
<dbReference type="CDD" id="cd23476">
    <property type="entry name" value="beta-trefoil_Ricin_GALNT10"/>
    <property type="match status" value="1"/>
</dbReference>
<dbReference type="GO" id="GO:0000139">
    <property type="term" value="C:Golgi membrane"/>
    <property type="evidence" value="ECO:0007669"/>
    <property type="project" value="UniProtKB-SubCell"/>
</dbReference>
<evidence type="ECO:0000256" key="7">
    <source>
        <dbReference type="ARBA" id="ARBA00022679"/>
    </source>
</evidence>
<evidence type="ECO:0000256" key="8">
    <source>
        <dbReference type="ARBA" id="ARBA00022692"/>
    </source>
</evidence>
<dbReference type="PROSITE" id="PS50231">
    <property type="entry name" value="RICIN_B_LECTIN"/>
    <property type="match status" value="1"/>
</dbReference>
<comment type="similarity">
    <text evidence="4 20">Belongs to the glycosyltransferase 2 family. GalNAc-T subfamily.</text>
</comment>
<dbReference type="GO" id="GO:0004653">
    <property type="term" value="F:polypeptide N-acetylgalactosaminyltransferase activity"/>
    <property type="evidence" value="ECO:0007669"/>
    <property type="project" value="UniProtKB-EC"/>
</dbReference>
<dbReference type="GO" id="GO:0046872">
    <property type="term" value="F:metal ion binding"/>
    <property type="evidence" value="ECO:0007669"/>
    <property type="project" value="UniProtKB-KW"/>
</dbReference>
<evidence type="ECO:0000256" key="17">
    <source>
        <dbReference type="ARBA" id="ARBA00023211"/>
    </source>
</evidence>
<evidence type="ECO:0000256" key="14">
    <source>
        <dbReference type="ARBA" id="ARBA00023136"/>
    </source>
</evidence>
<keyword evidence="13 20" id="KW-0333">Golgi apparatus</keyword>
<evidence type="ECO:0000256" key="21">
    <source>
        <dbReference type="SAM" id="MobiDB-lite"/>
    </source>
</evidence>
<dbReference type="EC" id="2.4.1.-" evidence="20"/>
<keyword evidence="14" id="KW-0472">Membrane</keyword>
<dbReference type="PANTHER" id="PTHR11675">
    <property type="entry name" value="N-ACETYLGALACTOSAMINYLTRANSFERASE"/>
    <property type="match status" value="1"/>
</dbReference>
<dbReference type="CDD" id="cd02510">
    <property type="entry name" value="pp-GalNAc-T"/>
    <property type="match status" value="1"/>
</dbReference>
<evidence type="ECO:0000256" key="3">
    <source>
        <dbReference type="ARBA" id="ARBA00004922"/>
    </source>
</evidence>
<evidence type="ECO:0000256" key="18">
    <source>
        <dbReference type="ARBA" id="ARBA00050905"/>
    </source>
</evidence>
<dbReference type="GeneTree" id="ENSGT00940000156690"/>
<evidence type="ECO:0000256" key="19">
    <source>
        <dbReference type="ARBA" id="ARBA00052209"/>
    </source>
</evidence>
<dbReference type="SUPFAM" id="SSF53448">
    <property type="entry name" value="Nucleotide-diphospho-sugar transferases"/>
    <property type="match status" value="1"/>
</dbReference>
<keyword evidence="24" id="KW-1185">Reference proteome</keyword>
<keyword evidence="9" id="KW-0479">Metal-binding</keyword>
<dbReference type="Bgee" id="ENSPTRG00000017444">
    <property type="expression patterns" value="Expressed in fibroblast and 22 other cell types or tissues"/>
</dbReference>
<dbReference type="AlphaFoldDB" id="A0A2I3T7A1"/>
<evidence type="ECO:0000313" key="23">
    <source>
        <dbReference type="Ensembl" id="ENSPTRP00000085125.1"/>
    </source>
</evidence>
<keyword evidence="10 20" id="KW-0430">Lectin</keyword>
<dbReference type="Ensembl" id="ENSPTRT00000103147.1">
    <property type="protein sequence ID" value="ENSPTRP00000085125.1"/>
    <property type="gene ID" value="ENSPTRG00000017444.6"/>
</dbReference>
<keyword evidence="11" id="KW-0735">Signal-anchor</keyword>
<feature type="compositionally biased region" description="Low complexity" evidence="21">
    <location>
        <begin position="45"/>
        <end position="55"/>
    </location>
</feature>
<reference evidence="23 24" key="1">
    <citation type="journal article" date="2005" name="Nature">
        <title>Initial sequence of the chimpanzee genome and comparison with the human genome.</title>
        <authorList>
            <consortium name="Chimpanzee sequencing and analysis consortium"/>
        </authorList>
    </citation>
    <scope>NUCLEOTIDE SEQUENCE [LARGE SCALE GENOMIC DNA]</scope>
</reference>
<feature type="region of interest" description="Disordered" evidence="21">
    <location>
        <begin position="38"/>
        <end position="59"/>
    </location>
</feature>
<proteinExistence type="inferred from homology"/>
<comment type="cofactor">
    <cofactor evidence="1 20">
        <name>Mn(2+)</name>
        <dbReference type="ChEBI" id="CHEBI:29035"/>
    </cofactor>
</comment>